<accession>A0A7W3W3G0</accession>
<proteinExistence type="predicted"/>
<dbReference type="RefSeq" id="WP_182894897.1">
    <property type="nucleotide sequence ID" value="NZ_JACGZW010000012.1"/>
</dbReference>
<reference evidence="1 2" key="1">
    <citation type="submission" date="2020-08" db="EMBL/GenBank/DDBJ databases">
        <title>Amycolatopsis sp. nov. DR6-1 isolated from Dendrobium heterocarpum.</title>
        <authorList>
            <person name="Tedsree N."/>
            <person name="Kuncharoen N."/>
            <person name="Likhitwitayawuid K."/>
            <person name="Tanasupawat S."/>
        </authorList>
    </citation>
    <scope>NUCLEOTIDE SEQUENCE [LARGE SCALE GENOMIC DNA]</scope>
    <source>
        <strain evidence="1 2">DR6-1</strain>
    </source>
</reference>
<protein>
    <submittedName>
        <fullName evidence="1">Uncharacterized protein</fullName>
    </submittedName>
</protein>
<sequence length="138" mass="15715">MGESKDQQVRYVVEGAALSVLAARVEALSAVKTTLELNFNSVWRRWGPAKAFPSLARAVDPGNLFYLALHRSEGRRWGAGRWQIDGPWARPCLAEGWELSEIEECLEQFADERASADEWRRFGELYVGKFQDGEIQRQ</sequence>
<comment type="caution">
    <text evidence="1">The sequence shown here is derived from an EMBL/GenBank/DDBJ whole genome shotgun (WGS) entry which is preliminary data.</text>
</comment>
<organism evidence="1 2">
    <name type="scientific">Amycolatopsis dendrobii</name>
    <dbReference type="NCBI Taxonomy" id="2760662"/>
    <lineage>
        <taxon>Bacteria</taxon>
        <taxon>Bacillati</taxon>
        <taxon>Actinomycetota</taxon>
        <taxon>Actinomycetes</taxon>
        <taxon>Pseudonocardiales</taxon>
        <taxon>Pseudonocardiaceae</taxon>
        <taxon>Amycolatopsis</taxon>
    </lineage>
</organism>
<name>A0A7W3W3G0_9PSEU</name>
<dbReference type="Proteomes" id="UP000526734">
    <property type="component" value="Unassembled WGS sequence"/>
</dbReference>
<evidence type="ECO:0000313" key="2">
    <source>
        <dbReference type="Proteomes" id="UP000526734"/>
    </source>
</evidence>
<dbReference type="AlphaFoldDB" id="A0A7W3W3G0"/>
<keyword evidence="2" id="KW-1185">Reference proteome</keyword>
<gene>
    <name evidence="1" type="ORF">H4281_33760</name>
</gene>
<evidence type="ECO:0000313" key="1">
    <source>
        <dbReference type="EMBL" id="MBB1158139.1"/>
    </source>
</evidence>
<dbReference type="EMBL" id="JACGZW010000012">
    <property type="protein sequence ID" value="MBB1158139.1"/>
    <property type="molecule type" value="Genomic_DNA"/>
</dbReference>